<dbReference type="InterPro" id="IPR051205">
    <property type="entry name" value="UbiH/COQ6_monooxygenase"/>
</dbReference>
<evidence type="ECO:0000256" key="3">
    <source>
        <dbReference type="ARBA" id="ARBA00005349"/>
    </source>
</evidence>
<comment type="similarity">
    <text evidence="3">Belongs to the UbiH/COQ6 family.</text>
</comment>
<dbReference type="Proteomes" id="UP000825679">
    <property type="component" value="Chromosome"/>
</dbReference>
<dbReference type="RefSeq" id="WP_221006946.1">
    <property type="nucleotide sequence ID" value="NZ_CP081150.1"/>
</dbReference>
<dbReference type="NCBIfam" id="TIGR01988">
    <property type="entry name" value="Ubi-OHases"/>
    <property type="match status" value="1"/>
</dbReference>
<proteinExistence type="inferred from homology"/>
<dbReference type="EMBL" id="CP081150">
    <property type="protein sequence ID" value="QZA78414.1"/>
    <property type="molecule type" value="Genomic_DNA"/>
</dbReference>
<evidence type="ECO:0000256" key="4">
    <source>
        <dbReference type="ARBA" id="ARBA00022630"/>
    </source>
</evidence>
<organism evidence="9 10">
    <name type="scientific">Deefgea tanakiae</name>
    <dbReference type="NCBI Taxonomy" id="2865840"/>
    <lineage>
        <taxon>Bacteria</taxon>
        <taxon>Pseudomonadati</taxon>
        <taxon>Pseudomonadota</taxon>
        <taxon>Betaproteobacteria</taxon>
        <taxon>Neisseriales</taxon>
        <taxon>Chitinibacteraceae</taxon>
        <taxon>Deefgea</taxon>
    </lineage>
</organism>
<dbReference type="PANTHER" id="PTHR43876:SF7">
    <property type="entry name" value="UBIQUINONE BIOSYNTHESIS MONOOXYGENASE COQ6, MITOCHONDRIAL"/>
    <property type="match status" value="1"/>
</dbReference>
<dbReference type="PRINTS" id="PR00420">
    <property type="entry name" value="RNGMNOXGNASE"/>
</dbReference>
<reference evidence="9 10" key="1">
    <citation type="submission" date="2021-08" db="EMBL/GenBank/DDBJ databases">
        <title>complete genome sequencing of Deefgea sp. D25.</title>
        <authorList>
            <person name="Bae J.-W."/>
            <person name="Gim D.-H."/>
        </authorList>
    </citation>
    <scope>NUCLEOTIDE SEQUENCE [LARGE SCALE GENOMIC DNA]</scope>
    <source>
        <strain evidence="9 10">D25</strain>
    </source>
</reference>
<gene>
    <name evidence="9" type="ORF">K4H28_03080</name>
</gene>
<dbReference type="NCBIfam" id="NF005788">
    <property type="entry name" value="PRK07608.1-3"/>
    <property type="match status" value="1"/>
</dbReference>
<dbReference type="Pfam" id="PF01494">
    <property type="entry name" value="FAD_binding_3"/>
    <property type="match status" value="1"/>
</dbReference>
<evidence type="ECO:0000256" key="5">
    <source>
        <dbReference type="ARBA" id="ARBA00022827"/>
    </source>
</evidence>
<feature type="domain" description="FAD-binding" evidence="8">
    <location>
        <begin position="6"/>
        <end position="346"/>
    </location>
</feature>
<keyword evidence="4" id="KW-0285">Flavoprotein</keyword>
<dbReference type="InterPro" id="IPR018168">
    <property type="entry name" value="Ubi_Hdrlase_CS"/>
</dbReference>
<comment type="pathway">
    <text evidence="2">Cofactor biosynthesis; ubiquinone biosynthesis.</text>
</comment>
<dbReference type="InterPro" id="IPR036188">
    <property type="entry name" value="FAD/NAD-bd_sf"/>
</dbReference>
<evidence type="ECO:0000256" key="7">
    <source>
        <dbReference type="ARBA" id="ARBA00023033"/>
    </source>
</evidence>
<protein>
    <submittedName>
        <fullName evidence="9">UbiH/UbiF family hydroxylase</fullName>
    </submittedName>
</protein>
<evidence type="ECO:0000256" key="6">
    <source>
        <dbReference type="ARBA" id="ARBA00023002"/>
    </source>
</evidence>
<dbReference type="Gene3D" id="3.50.50.60">
    <property type="entry name" value="FAD/NAD(P)-binding domain"/>
    <property type="match status" value="2"/>
</dbReference>
<dbReference type="InterPro" id="IPR002938">
    <property type="entry name" value="FAD-bd"/>
</dbReference>
<keyword evidence="10" id="KW-1185">Reference proteome</keyword>
<keyword evidence="6" id="KW-0560">Oxidoreductase</keyword>
<dbReference type="PROSITE" id="PS01304">
    <property type="entry name" value="UBIH"/>
    <property type="match status" value="1"/>
</dbReference>
<evidence type="ECO:0000256" key="1">
    <source>
        <dbReference type="ARBA" id="ARBA00001974"/>
    </source>
</evidence>
<evidence type="ECO:0000259" key="8">
    <source>
        <dbReference type="Pfam" id="PF01494"/>
    </source>
</evidence>
<sequence length="397" mass="43681">MKTYDADLIIVGGGLVGAALALALKNTSLSIILLEGREPVLDFDLASWDQRVYAISRASRKLLTQIGAWDRVRAERLSPITAMKIRGDEANAKLEFNALESGVDELAYIVENRELQRALWLALADSPNVQIITPAEPESLQIDHSGATLTLNNQRELHARLVIGADGANSWVRRQMNIEASSKPYEQFGVVANFACEKPHYGAAQQWFKTDGILAWLPLPEQASFSQNQMSMVWSCNEARKNELLGLDAAQLAAIVAQAGGKALGELKLVTPPAAFPLKLTQIQTCVKTRIALVGDAAHTVHPLAGQGVNLGFGDVAELAQLLRNTHPERIGDLLVLRRYERARRESVLLMQTVCDGLQKLFNNQNSILKSLRNIGLGFTDSLPWIKRQLIRHAMDS</sequence>
<dbReference type="InterPro" id="IPR010971">
    <property type="entry name" value="UbiH/COQ6"/>
</dbReference>
<keyword evidence="5" id="KW-0274">FAD</keyword>
<evidence type="ECO:0000313" key="9">
    <source>
        <dbReference type="EMBL" id="QZA78414.1"/>
    </source>
</evidence>
<dbReference type="PANTHER" id="PTHR43876">
    <property type="entry name" value="UBIQUINONE BIOSYNTHESIS MONOOXYGENASE COQ6, MITOCHONDRIAL"/>
    <property type="match status" value="1"/>
</dbReference>
<comment type="cofactor">
    <cofactor evidence="1">
        <name>FAD</name>
        <dbReference type="ChEBI" id="CHEBI:57692"/>
    </cofactor>
</comment>
<dbReference type="SUPFAM" id="SSF51905">
    <property type="entry name" value="FAD/NAD(P)-binding domain"/>
    <property type="match status" value="1"/>
</dbReference>
<evidence type="ECO:0000313" key="10">
    <source>
        <dbReference type="Proteomes" id="UP000825679"/>
    </source>
</evidence>
<keyword evidence="7" id="KW-0503">Monooxygenase</keyword>
<accession>A0ABX8Z748</accession>
<evidence type="ECO:0000256" key="2">
    <source>
        <dbReference type="ARBA" id="ARBA00004749"/>
    </source>
</evidence>
<name>A0ABX8Z748_9NEIS</name>